<accession>A0A841CV57</accession>
<feature type="transmembrane region" description="Helical" evidence="1">
    <location>
        <begin position="30"/>
        <end position="49"/>
    </location>
</feature>
<reference evidence="2 3" key="1">
    <citation type="submission" date="2020-08" db="EMBL/GenBank/DDBJ databases">
        <title>Genomic Encyclopedia of Type Strains, Phase III (KMG-III): the genomes of soil and plant-associated and newly described type strains.</title>
        <authorList>
            <person name="Whitman W."/>
        </authorList>
    </citation>
    <scope>NUCLEOTIDE SEQUENCE [LARGE SCALE GENOMIC DNA]</scope>
    <source>
        <strain evidence="2 3">CECT 8640</strain>
    </source>
</reference>
<protein>
    <submittedName>
        <fullName evidence="2">Uncharacterized protein</fullName>
    </submittedName>
</protein>
<evidence type="ECO:0000313" key="3">
    <source>
        <dbReference type="Proteomes" id="UP000547510"/>
    </source>
</evidence>
<evidence type="ECO:0000313" key="2">
    <source>
        <dbReference type="EMBL" id="MBB5960194.1"/>
    </source>
</evidence>
<dbReference type="EMBL" id="JACHJN010000014">
    <property type="protein sequence ID" value="MBB5960194.1"/>
    <property type="molecule type" value="Genomic_DNA"/>
</dbReference>
<organism evidence="2 3">
    <name type="scientific">Saccharothrix tamanrassetensis</name>
    <dbReference type="NCBI Taxonomy" id="1051531"/>
    <lineage>
        <taxon>Bacteria</taxon>
        <taxon>Bacillati</taxon>
        <taxon>Actinomycetota</taxon>
        <taxon>Actinomycetes</taxon>
        <taxon>Pseudonocardiales</taxon>
        <taxon>Pseudonocardiaceae</taxon>
        <taxon>Saccharothrix</taxon>
    </lineage>
</organism>
<keyword evidence="1" id="KW-0472">Membrane</keyword>
<gene>
    <name evidence="2" type="ORF">FHS29_006817</name>
</gene>
<comment type="caution">
    <text evidence="2">The sequence shown here is derived from an EMBL/GenBank/DDBJ whole genome shotgun (WGS) entry which is preliminary data.</text>
</comment>
<dbReference type="RefSeq" id="WP_184698180.1">
    <property type="nucleotide sequence ID" value="NZ_JACHJN010000014.1"/>
</dbReference>
<keyword evidence="3" id="KW-1185">Reference proteome</keyword>
<keyword evidence="1" id="KW-0812">Transmembrane</keyword>
<keyword evidence="1" id="KW-1133">Transmembrane helix</keyword>
<sequence>MIEVTAPVTPAGFLPLLVAWPGLDTRSGPLLTPALLALAAACVAVAIAGKFGAC</sequence>
<name>A0A841CV57_9PSEU</name>
<dbReference type="Proteomes" id="UP000547510">
    <property type="component" value="Unassembled WGS sequence"/>
</dbReference>
<proteinExistence type="predicted"/>
<evidence type="ECO:0000256" key="1">
    <source>
        <dbReference type="SAM" id="Phobius"/>
    </source>
</evidence>
<dbReference type="AlphaFoldDB" id="A0A841CV57"/>